<dbReference type="GO" id="GO:0020037">
    <property type="term" value="F:heme binding"/>
    <property type="evidence" value="ECO:0007669"/>
    <property type="project" value="InterPro"/>
</dbReference>
<organism evidence="7 8">
    <name type="scientific">Hufsiella ginkgonis</name>
    <dbReference type="NCBI Taxonomy" id="2695274"/>
    <lineage>
        <taxon>Bacteria</taxon>
        <taxon>Pseudomonadati</taxon>
        <taxon>Bacteroidota</taxon>
        <taxon>Sphingobacteriia</taxon>
        <taxon>Sphingobacteriales</taxon>
        <taxon>Sphingobacteriaceae</taxon>
        <taxon>Hufsiella</taxon>
    </lineage>
</organism>
<dbReference type="InterPro" id="IPR036909">
    <property type="entry name" value="Cyt_c-like_dom_sf"/>
</dbReference>
<feature type="chain" id="PRO_5029757821" evidence="5">
    <location>
        <begin position="21"/>
        <end position="149"/>
    </location>
</feature>
<dbReference type="Gene3D" id="1.10.760.10">
    <property type="entry name" value="Cytochrome c-like domain"/>
    <property type="match status" value="1"/>
</dbReference>
<dbReference type="GO" id="GO:0046872">
    <property type="term" value="F:metal ion binding"/>
    <property type="evidence" value="ECO:0007669"/>
    <property type="project" value="UniProtKB-KW"/>
</dbReference>
<dbReference type="Pfam" id="PF00034">
    <property type="entry name" value="Cytochrom_C"/>
    <property type="match status" value="1"/>
</dbReference>
<reference evidence="7 8" key="1">
    <citation type="submission" date="2019-11" db="EMBL/GenBank/DDBJ databases">
        <title>Pedobacter sp. HMF7056 Genome sequencing and assembly.</title>
        <authorList>
            <person name="Kang H."/>
            <person name="Kim H."/>
            <person name="Joh K."/>
        </authorList>
    </citation>
    <scope>NUCLEOTIDE SEQUENCE [LARGE SCALE GENOMIC DNA]</scope>
    <source>
        <strain evidence="7 8">HMF7056</strain>
    </source>
</reference>
<evidence type="ECO:0000256" key="5">
    <source>
        <dbReference type="SAM" id="SignalP"/>
    </source>
</evidence>
<evidence type="ECO:0000259" key="6">
    <source>
        <dbReference type="PROSITE" id="PS51007"/>
    </source>
</evidence>
<keyword evidence="8" id="KW-1185">Reference proteome</keyword>
<evidence type="ECO:0000256" key="3">
    <source>
        <dbReference type="ARBA" id="ARBA00023004"/>
    </source>
</evidence>
<dbReference type="Proteomes" id="UP000451233">
    <property type="component" value="Unassembled WGS sequence"/>
</dbReference>
<keyword evidence="5" id="KW-0732">Signal</keyword>
<dbReference type="SUPFAM" id="SSF46626">
    <property type="entry name" value="Cytochrome c"/>
    <property type="match status" value="1"/>
</dbReference>
<dbReference type="PANTHER" id="PTHR35008:SF8">
    <property type="entry name" value="ALCOHOL DEHYDROGENASE CYTOCHROME C SUBUNIT"/>
    <property type="match status" value="1"/>
</dbReference>
<keyword evidence="2 4" id="KW-0479">Metal-binding</keyword>
<dbReference type="InterPro" id="IPR051459">
    <property type="entry name" value="Cytochrome_c-type_DH"/>
</dbReference>
<proteinExistence type="predicted"/>
<dbReference type="RefSeq" id="WP_160907350.1">
    <property type="nucleotide sequence ID" value="NZ_WVHS01000003.1"/>
</dbReference>
<gene>
    <name evidence="7" type="ORF">GS398_13615</name>
</gene>
<keyword evidence="3 4" id="KW-0408">Iron</keyword>
<name>A0A7K1Y107_9SPHI</name>
<accession>A0A7K1Y107</accession>
<feature type="domain" description="Cytochrome c" evidence="6">
    <location>
        <begin position="41"/>
        <end position="130"/>
    </location>
</feature>
<evidence type="ECO:0000313" key="7">
    <source>
        <dbReference type="EMBL" id="MXV16346.1"/>
    </source>
</evidence>
<feature type="signal peptide" evidence="5">
    <location>
        <begin position="1"/>
        <end position="20"/>
    </location>
</feature>
<dbReference type="InterPro" id="IPR009056">
    <property type="entry name" value="Cyt_c-like_dom"/>
</dbReference>
<sequence length="149" mass="16104">MKKILALSAVIAAFSFSLQAQVKKPVARKKPLPAKTGGMAASIVRGKVVYTSVCLPCHMADGGGVMNLNPPLIKTEYVLGDKTRLVNILLKGFNERIEIEEQQYSNPMPAVAHLSDTEIADVLTYVRNNFGNKAPAVSPLEVKTIRAAK</sequence>
<keyword evidence="1 4" id="KW-0349">Heme</keyword>
<dbReference type="EMBL" id="WVHS01000003">
    <property type="protein sequence ID" value="MXV16346.1"/>
    <property type="molecule type" value="Genomic_DNA"/>
</dbReference>
<evidence type="ECO:0000256" key="1">
    <source>
        <dbReference type="ARBA" id="ARBA00022617"/>
    </source>
</evidence>
<evidence type="ECO:0000313" key="8">
    <source>
        <dbReference type="Proteomes" id="UP000451233"/>
    </source>
</evidence>
<comment type="caution">
    <text evidence="7">The sequence shown here is derived from an EMBL/GenBank/DDBJ whole genome shotgun (WGS) entry which is preliminary data.</text>
</comment>
<evidence type="ECO:0000256" key="4">
    <source>
        <dbReference type="PROSITE-ProRule" id="PRU00433"/>
    </source>
</evidence>
<dbReference type="PROSITE" id="PS51007">
    <property type="entry name" value="CYTC"/>
    <property type="match status" value="1"/>
</dbReference>
<protein>
    <submittedName>
        <fullName evidence="7">C-type cytochrome</fullName>
    </submittedName>
</protein>
<dbReference type="AlphaFoldDB" id="A0A7K1Y107"/>
<dbReference type="GO" id="GO:0009055">
    <property type="term" value="F:electron transfer activity"/>
    <property type="evidence" value="ECO:0007669"/>
    <property type="project" value="InterPro"/>
</dbReference>
<dbReference type="PANTHER" id="PTHR35008">
    <property type="entry name" value="BLL4482 PROTEIN-RELATED"/>
    <property type="match status" value="1"/>
</dbReference>
<evidence type="ECO:0000256" key="2">
    <source>
        <dbReference type="ARBA" id="ARBA00022723"/>
    </source>
</evidence>